<name>A0ABV8R3C4_9MICC</name>
<gene>
    <name evidence="1" type="ORF">ACFOW9_12665</name>
</gene>
<evidence type="ECO:0000313" key="1">
    <source>
        <dbReference type="EMBL" id="MFC4266455.1"/>
    </source>
</evidence>
<accession>A0ABV8R3C4</accession>
<proteinExistence type="predicted"/>
<dbReference type="RefSeq" id="WP_230066813.1">
    <property type="nucleotide sequence ID" value="NZ_BAABLL010000008.1"/>
</dbReference>
<dbReference type="EMBL" id="JBHSCQ010000020">
    <property type="protein sequence ID" value="MFC4266455.1"/>
    <property type="molecule type" value="Genomic_DNA"/>
</dbReference>
<evidence type="ECO:0000313" key="2">
    <source>
        <dbReference type="Proteomes" id="UP001595773"/>
    </source>
</evidence>
<dbReference type="Proteomes" id="UP001595773">
    <property type="component" value="Unassembled WGS sequence"/>
</dbReference>
<keyword evidence="2" id="KW-1185">Reference proteome</keyword>
<reference evidence="2" key="1">
    <citation type="journal article" date="2019" name="Int. J. Syst. Evol. Microbiol.">
        <title>The Global Catalogue of Microorganisms (GCM) 10K type strain sequencing project: providing services to taxonomists for standard genome sequencing and annotation.</title>
        <authorList>
            <consortium name="The Broad Institute Genomics Platform"/>
            <consortium name="The Broad Institute Genome Sequencing Center for Infectious Disease"/>
            <person name="Wu L."/>
            <person name="Ma J."/>
        </authorList>
    </citation>
    <scope>NUCLEOTIDE SEQUENCE [LARGE SCALE GENOMIC DNA]</scope>
    <source>
        <strain evidence="2">CGMCC 1.10698</strain>
    </source>
</reference>
<organism evidence="1 2">
    <name type="scientific">Arthrobacter cryoconiti</name>
    <dbReference type="NCBI Taxonomy" id="748907"/>
    <lineage>
        <taxon>Bacteria</taxon>
        <taxon>Bacillati</taxon>
        <taxon>Actinomycetota</taxon>
        <taxon>Actinomycetes</taxon>
        <taxon>Micrococcales</taxon>
        <taxon>Micrococcaceae</taxon>
        <taxon>Arthrobacter</taxon>
    </lineage>
</organism>
<sequence>MNIGEVNPWRSDPVQCRVPTAEWNSGTSPGDVAALSARIGRLGEEIEGVRQRLLLAASLDWQSAAATAFRAQSQALAGDLTGTCTSVREASAWVSSYARALEALGETVTRWGGGDG</sequence>
<comment type="caution">
    <text evidence="1">The sequence shown here is derived from an EMBL/GenBank/DDBJ whole genome shotgun (WGS) entry which is preliminary data.</text>
</comment>
<protein>
    <submittedName>
        <fullName evidence="1">Uncharacterized protein</fullName>
    </submittedName>
</protein>